<name>A0A1I6XH76_9GAMM</name>
<feature type="region of interest" description="Disordered" evidence="1">
    <location>
        <begin position="342"/>
        <end position="369"/>
    </location>
</feature>
<feature type="compositionally biased region" description="Polar residues" evidence="1">
    <location>
        <begin position="360"/>
        <end position="369"/>
    </location>
</feature>
<sequence length="369" mass="40249">MHITPLSGSRAEIGEAHGRAHGERITQSLAVYDRLFQDFVGMDWSRARRVAERFLPMIERGFPAILEEMDGIARGASLDFADILTLNCRSEISLTQASGGCSAFALARDHTQWLAQNWDWRSDQLHNVVALEISGDDAPTLFSIGEAGMVAKIGMNEHGLGVCLNAIRSRTCGAGLPIHVALRKILECRDLDDAVAVARHDRVCSPAHFLIAQGDGRALGLEVQPGEPGVLLPENGLVTHTNHLYAGDGAQRVADFPRADSRSRLARLDALLGALKDDALPHQGAIGERELFALLADHHGAPLSLCRHFNPDQPAEERMETLFSVVMDLTQRRLTLRHGKPCESDESLTVQFGDEPGVDSGQTRQGNEQ</sequence>
<organism evidence="3 4">
    <name type="scientific">Halomonas saccharevitans</name>
    <dbReference type="NCBI Taxonomy" id="416872"/>
    <lineage>
        <taxon>Bacteria</taxon>
        <taxon>Pseudomonadati</taxon>
        <taxon>Pseudomonadota</taxon>
        <taxon>Gammaproteobacteria</taxon>
        <taxon>Oceanospirillales</taxon>
        <taxon>Halomonadaceae</taxon>
        <taxon>Halomonas</taxon>
    </lineage>
</organism>
<dbReference type="Proteomes" id="UP000199594">
    <property type="component" value="Unassembled WGS sequence"/>
</dbReference>
<dbReference type="Gene3D" id="3.60.60.10">
    <property type="entry name" value="Penicillin V Acylase, Chain A"/>
    <property type="match status" value="1"/>
</dbReference>
<dbReference type="AlphaFoldDB" id="A0A1I6XH76"/>
<reference evidence="3 4" key="1">
    <citation type="submission" date="2016-10" db="EMBL/GenBank/DDBJ databases">
        <authorList>
            <person name="de Groot N.N."/>
        </authorList>
    </citation>
    <scope>NUCLEOTIDE SEQUENCE [LARGE SCALE GENOMIC DNA]</scope>
    <source>
        <strain evidence="3 4">CGMCC 1.6493</strain>
    </source>
</reference>
<keyword evidence="3" id="KW-0808">Transferase</keyword>
<dbReference type="InterPro" id="IPR047794">
    <property type="entry name" value="C45_proenzyme-like"/>
</dbReference>
<accession>A0A1I6XH76</accession>
<dbReference type="Gene3D" id="1.10.10.2120">
    <property type="match status" value="1"/>
</dbReference>
<dbReference type="NCBIfam" id="NF040521">
    <property type="entry name" value="C45_proenzyme"/>
    <property type="match status" value="1"/>
</dbReference>
<evidence type="ECO:0000313" key="3">
    <source>
        <dbReference type="EMBL" id="SFT37411.1"/>
    </source>
</evidence>
<dbReference type="GO" id="GO:0016746">
    <property type="term" value="F:acyltransferase activity"/>
    <property type="evidence" value="ECO:0007669"/>
    <property type="project" value="UniProtKB-KW"/>
</dbReference>
<evidence type="ECO:0000256" key="1">
    <source>
        <dbReference type="SAM" id="MobiDB-lite"/>
    </source>
</evidence>
<evidence type="ECO:0000313" key="4">
    <source>
        <dbReference type="Proteomes" id="UP000199594"/>
    </source>
</evidence>
<dbReference type="OrthoDB" id="8109453at2"/>
<protein>
    <submittedName>
        <fullName evidence="3">Isopenicillin-N N-acyltransferase like protein</fullName>
    </submittedName>
</protein>
<gene>
    <name evidence="3" type="ORF">SAMN04487956_102146</name>
</gene>
<feature type="domain" description="Peptidase C45 hydrolase" evidence="2">
    <location>
        <begin position="109"/>
        <end position="341"/>
    </location>
</feature>
<dbReference type="PANTHER" id="PTHR34180">
    <property type="entry name" value="PEPTIDASE C45"/>
    <property type="match status" value="1"/>
</dbReference>
<proteinExistence type="predicted"/>
<dbReference type="InterPro" id="IPR047801">
    <property type="entry name" value="Peptidase_C45"/>
</dbReference>
<dbReference type="PANTHER" id="PTHR34180:SF1">
    <property type="entry name" value="BETA-ALANYL-DOPAMINE_CARCININE HYDROLASE"/>
    <property type="match status" value="1"/>
</dbReference>
<dbReference type="InterPro" id="IPR005079">
    <property type="entry name" value="Peptidase_C45_hydrolase"/>
</dbReference>
<dbReference type="RefSeq" id="WP_089846597.1">
    <property type="nucleotide sequence ID" value="NZ_FPAQ01000002.1"/>
</dbReference>
<dbReference type="Pfam" id="PF03417">
    <property type="entry name" value="AAT"/>
    <property type="match status" value="1"/>
</dbReference>
<evidence type="ECO:0000259" key="2">
    <source>
        <dbReference type="Pfam" id="PF03417"/>
    </source>
</evidence>
<keyword evidence="3" id="KW-0012">Acyltransferase</keyword>
<dbReference type="EMBL" id="FPAQ01000002">
    <property type="protein sequence ID" value="SFT37411.1"/>
    <property type="molecule type" value="Genomic_DNA"/>
</dbReference>